<gene>
    <name evidence="1" type="ORF">RCL2_001865100</name>
</gene>
<reference evidence="1" key="1">
    <citation type="submission" date="2019-10" db="EMBL/GenBank/DDBJ databases">
        <title>Conservation and host-specific expression of non-tandemly repeated heterogenous ribosome RNA gene in arbuscular mycorrhizal fungi.</title>
        <authorList>
            <person name="Maeda T."/>
            <person name="Kobayashi Y."/>
            <person name="Nakagawa T."/>
            <person name="Ezawa T."/>
            <person name="Yamaguchi K."/>
            <person name="Bino T."/>
            <person name="Nishimoto Y."/>
            <person name="Shigenobu S."/>
            <person name="Kawaguchi M."/>
        </authorList>
    </citation>
    <scope>NUCLEOTIDE SEQUENCE</scope>
    <source>
        <strain evidence="1">HR1</strain>
    </source>
</reference>
<accession>A0A8H3QWH6</accession>
<comment type="caution">
    <text evidence="1">The sequence shown here is derived from an EMBL/GenBank/DDBJ whole genome shotgun (WGS) entry which is preliminary data.</text>
</comment>
<dbReference type="Proteomes" id="UP000615446">
    <property type="component" value="Unassembled WGS sequence"/>
</dbReference>
<evidence type="ECO:0000313" key="1">
    <source>
        <dbReference type="EMBL" id="GES91849.1"/>
    </source>
</evidence>
<dbReference type="AlphaFoldDB" id="A0A8H3QWH6"/>
<protein>
    <submittedName>
        <fullName evidence="1">Uncharacterized protein</fullName>
    </submittedName>
</protein>
<name>A0A8H3QWH6_9GLOM</name>
<proteinExistence type="predicted"/>
<dbReference type="EMBL" id="BLAL01000208">
    <property type="protein sequence ID" value="GES91849.1"/>
    <property type="molecule type" value="Genomic_DNA"/>
</dbReference>
<evidence type="ECO:0000313" key="2">
    <source>
        <dbReference type="Proteomes" id="UP000615446"/>
    </source>
</evidence>
<sequence>MRHRNLTRGLTQTGNPNDINEAAIYKTKIETNINTGRKNNPTKKKIWLGREHNSLHLTCSTEGIVIVETRDQPVSSPMFNNFNITVETGLKSVRRGLELSSPNVFRKVESSLAVPSVPFGPVSVFRIFGKIAATAP</sequence>
<organism evidence="1 2">
    <name type="scientific">Rhizophagus clarus</name>
    <dbReference type="NCBI Taxonomy" id="94130"/>
    <lineage>
        <taxon>Eukaryota</taxon>
        <taxon>Fungi</taxon>
        <taxon>Fungi incertae sedis</taxon>
        <taxon>Mucoromycota</taxon>
        <taxon>Glomeromycotina</taxon>
        <taxon>Glomeromycetes</taxon>
        <taxon>Glomerales</taxon>
        <taxon>Glomeraceae</taxon>
        <taxon>Rhizophagus</taxon>
    </lineage>
</organism>